<keyword evidence="6" id="KW-0489">Methyltransferase</keyword>
<name>D5UHC7_CELFN</name>
<dbReference type="GO" id="GO:0016758">
    <property type="term" value="F:hexosyltransferase activity"/>
    <property type="evidence" value="ECO:0007669"/>
    <property type="project" value="TreeGrafter"/>
</dbReference>
<dbReference type="Gene3D" id="3.40.50.2000">
    <property type="entry name" value="Glycogen Phosphorylase B"/>
    <property type="match status" value="2"/>
</dbReference>
<feature type="domain" description="Glycosyltransferase subfamily 4-like N-terminal" evidence="5">
    <location>
        <begin position="46"/>
        <end position="151"/>
    </location>
</feature>
<evidence type="ECO:0000259" key="4">
    <source>
        <dbReference type="Pfam" id="PF08241"/>
    </source>
</evidence>
<sequence length="634" mass="69168">MPAFVFVTRKFPPSVGGMETLASDVWAMLRAGSDGARLVAHGGSTAGLPVFWLRAARAVLRAARRPGDVVVTGDVLMYLLLLPFARAAGLRLVTMAHGKDVVWGFPPYRWCVRRALRHAPMVLCNSAATAEQVRRAGVAADRVHVLRLGVEVPARTAADVTRARQELRDELGVAPGTHVLATVGRLVRRKGVAWFVREVLPRLEGDWVYVVAGAGPDEQAVRTAARDTGLEDRVRLLGRVPDAQRERVMAGCDVFVQPNVPVRDDMEGFGLVAVEAAVRGALVVAADLEGLQDAVADGVTGLLVPSGDAEAWRAALTDVLTDPGRAARAEAFARSCADRYDRVRMGEEMVRLLATAPVRSRPTTTERVTLGDYVTSAGDYAIYSLHVATYEWVARLVADKEVLDLGCGTGYGSRLLRERGARRVVGVDVSGEAVERATADEALAGLEFRQILPTDREPLPFPDDSFDLVCSIQVIEHVTDVDGYLREVRRVLRPGGAFVCVTPDREHRLFPRQRPWNEFHVHEYDPAELGRLLGARFGPVNVQGMTGPRRLLDHELRRYRWTRLLLYPVTFPGVPEPLRLAGLRLAKRIAPHRAGSAPEGTRAFGFDWTDVVVAPDARPSVNIVVVAGALPSVG</sequence>
<evidence type="ECO:0000256" key="1">
    <source>
        <dbReference type="ARBA" id="ARBA00021292"/>
    </source>
</evidence>
<dbReference type="AlphaFoldDB" id="D5UHC7"/>
<dbReference type="InterPro" id="IPR029063">
    <property type="entry name" value="SAM-dependent_MTases_sf"/>
</dbReference>
<dbReference type="CDD" id="cd02440">
    <property type="entry name" value="AdoMet_MTases"/>
    <property type="match status" value="1"/>
</dbReference>
<feature type="domain" description="Methyltransferase type 11" evidence="4">
    <location>
        <begin position="403"/>
        <end position="500"/>
    </location>
</feature>
<dbReference type="InterPro" id="IPR050194">
    <property type="entry name" value="Glycosyltransferase_grp1"/>
</dbReference>
<dbReference type="GO" id="GO:0032259">
    <property type="term" value="P:methylation"/>
    <property type="evidence" value="ECO:0007669"/>
    <property type="project" value="UniProtKB-KW"/>
</dbReference>
<dbReference type="OrthoDB" id="9806887at2"/>
<evidence type="ECO:0000256" key="2">
    <source>
        <dbReference type="ARBA" id="ARBA00022676"/>
    </source>
</evidence>
<evidence type="ECO:0000256" key="3">
    <source>
        <dbReference type="ARBA" id="ARBA00022679"/>
    </source>
</evidence>
<dbReference type="STRING" id="446466.Cfla_2358"/>
<dbReference type="Proteomes" id="UP000000849">
    <property type="component" value="Chromosome"/>
</dbReference>
<evidence type="ECO:0000313" key="6">
    <source>
        <dbReference type="EMBL" id="ADG75248.1"/>
    </source>
</evidence>
<dbReference type="Pfam" id="PF13439">
    <property type="entry name" value="Glyco_transf_4"/>
    <property type="match status" value="1"/>
</dbReference>
<gene>
    <name evidence="6" type="ordered locus">Cfla_2358</name>
</gene>
<dbReference type="InterPro" id="IPR013216">
    <property type="entry name" value="Methyltransf_11"/>
</dbReference>
<accession>D5UHC7</accession>
<dbReference type="SUPFAM" id="SSF53756">
    <property type="entry name" value="UDP-Glycosyltransferase/glycogen phosphorylase"/>
    <property type="match status" value="1"/>
</dbReference>
<dbReference type="eggNOG" id="COG0438">
    <property type="taxonomic scope" value="Bacteria"/>
</dbReference>
<organism evidence="6 7">
    <name type="scientific">Cellulomonas flavigena (strain ATCC 482 / DSM 20109 / BCRC 11376 / JCM 18109 / NBRC 3775 / NCIMB 8073 / NRS 134)</name>
    <dbReference type="NCBI Taxonomy" id="446466"/>
    <lineage>
        <taxon>Bacteria</taxon>
        <taxon>Bacillati</taxon>
        <taxon>Actinomycetota</taxon>
        <taxon>Actinomycetes</taxon>
        <taxon>Micrococcales</taxon>
        <taxon>Cellulomonadaceae</taxon>
        <taxon>Cellulomonas</taxon>
    </lineage>
</organism>
<proteinExistence type="predicted"/>
<reference evidence="6 7" key="1">
    <citation type="journal article" date="2010" name="Stand. Genomic Sci.">
        <title>Complete genome sequence of Cellulomonas flavigena type strain (134).</title>
        <authorList>
            <person name="Abt B."/>
            <person name="Foster B."/>
            <person name="Lapidus A."/>
            <person name="Clum A."/>
            <person name="Sun H."/>
            <person name="Pukall R."/>
            <person name="Lucas S."/>
            <person name="Glavina Del Rio T."/>
            <person name="Nolan M."/>
            <person name="Tice H."/>
            <person name="Cheng J.F."/>
            <person name="Pitluck S."/>
            <person name="Liolios K."/>
            <person name="Ivanova N."/>
            <person name="Mavromatis K."/>
            <person name="Ovchinnikova G."/>
            <person name="Pati A."/>
            <person name="Goodwin L."/>
            <person name="Chen A."/>
            <person name="Palaniappan K."/>
            <person name="Land M."/>
            <person name="Hauser L."/>
            <person name="Chang Y.J."/>
            <person name="Jeffries C.D."/>
            <person name="Rohde M."/>
            <person name="Goker M."/>
            <person name="Woyke T."/>
            <person name="Bristow J."/>
            <person name="Eisen J.A."/>
            <person name="Markowitz V."/>
            <person name="Hugenholtz P."/>
            <person name="Kyrpides N.C."/>
            <person name="Klenk H.P."/>
        </authorList>
    </citation>
    <scope>NUCLEOTIDE SEQUENCE [LARGE SCALE GENOMIC DNA]</scope>
    <source>
        <strain evidence="7">ATCC 482 / DSM 20109 / BCRC 11376 / JCM 18109 / NBRC 3775 / NCIMB 8073 / NRS 134</strain>
    </source>
</reference>
<evidence type="ECO:0000313" key="7">
    <source>
        <dbReference type="Proteomes" id="UP000000849"/>
    </source>
</evidence>
<dbReference type="PANTHER" id="PTHR45947:SF3">
    <property type="entry name" value="SULFOQUINOVOSYL TRANSFERASE SQD2"/>
    <property type="match status" value="1"/>
</dbReference>
<dbReference type="Gene3D" id="3.40.50.150">
    <property type="entry name" value="Vaccinia Virus protein VP39"/>
    <property type="match status" value="1"/>
</dbReference>
<dbReference type="eggNOG" id="COG2227">
    <property type="taxonomic scope" value="Bacteria"/>
</dbReference>
<evidence type="ECO:0000259" key="5">
    <source>
        <dbReference type="Pfam" id="PF13439"/>
    </source>
</evidence>
<protein>
    <recommendedName>
        <fullName evidence="1">D-inositol 3-phosphate glycosyltransferase</fullName>
    </recommendedName>
</protein>
<dbReference type="KEGG" id="cfl:Cfla_2358"/>
<keyword evidence="3 6" id="KW-0808">Transferase</keyword>
<dbReference type="GO" id="GO:1901137">
    <property type="term" value="P:carbohydrate derivative biosynthetic process"/>
    <property type="evidence" value="ECO:0007669"/>
    <property type="project" value="UniProtKB-ARBA"/>
</dbReference>
<dbReference type="InterPro" id="IPR028098">
    <property type="entry name" value="Glyco_trans_4-like_N"/>
</dbReference>
<keyword evidence="7" id="KW-1185">Reference proteome</keyword>
<dbReference type="SUPFAM" id="SSF53335">
    <property type="entry name" value="S-adenosyl-L-methionine-dependent methyltransferases"/>
    <property type="match status" value="1"/>
</dbReference>
<dbReference type="Pfam" id="PF08241">
    <property type="entry name" value="Methyltransf_11"/>
    <property type="match status" value="1"/>
</dbReference>
<dbReference type="GO" id="GO:0008757">
    <property type="term" value="F:S-adenosylmethionine-dependent methyltransferase activity"/>
    <property type="evidence" value="ECO:0007669"/>
    <property type="project" value="InterPro"/>
</dbReference>
<dbReference type="CAZy" id="GT4">
    <property type="family name" value="Glycosyltransferase Family 4"/>
</dbReference>
<dbReference type="PANTHER" id="PTHR45947">
    <property type="entry name" value="SULFOQUINOVOSYL TRANSFERASE SQD2"/>
    <property type="match status" value="1"/>
</dbReference>
<keyword evidence="2" id="KW-0328">Glycosyltransferase</keyword>
<dbReference type="RefSeq" id="WP_013117582.1">
    <property type="nucleotide sequence ID" value="NC_014151.1"/>
</dbReference>
<dbReference type="HOGENOM" id="CLU_431308_0_0_11"/>
<dbReference type="Pfam" id="PF13692">
    <property type="entry name" value="Glyco_trans_1_4"/>
    <property type="match status" value="1"/>
</dbReference>
<dbReference type="EMBL" id="CP001964">
    <property type="protein sequence ID" value="ADG75248.1"/>
    <property type="molecule type" value="Genomic_DNA"/>
</dbReference>